<dbReference type="HOGENOM" id="CLU_2942951_0_0_1"/>
<sequence length="60" mass="6813">MSRSGENDLLFNAPETAKDSLKRIHKGVCSYYYCKHYLKISEICVINGATRVTWAGTDAW</sequence>
<gene>
    <name evidence="1" type="ORF">GLOINDRAFT_35162</name>
</gene>
<protein>
    <submittedName>
        <fullName evidence="1">Uncharacterized protein</fullName>
    </submittedName>
</protein>
<name>U9THB9_RHIID</name>
<dbReference type="AlphaFoldDB" id="U9THB9"/>
<dbReference type="VEuPathDB" id="FungiDB:RhiirFUN_006881"/>
<proteinExistence type="predicted"/>
<accession>U9THB9</accession>
<dbReference type="EMBL" id="KI292640">
    <property type="protein sequence ID" value="ESA05718.1"/>
    <property type="molecule type" value="Genomic_DNA"/>
</dbReference>
<evidence type="ECO:0000313" key="1">
    <source>
        <dbReference type="EMBL" id="ESA05718.1"/>
    </source>
</evidence>
<reference evidence="1" key="1">
    <citation type="submission" date="2013-07" db="EMBL/GenBank/DDBJ databases">
        <title>The genome of an arbuscular mycorrhizal fungus provides insights into the evolution of the oldest plant symbiosis.</title>
        <authorList>
            <consortium name="DOE Joint Genome Institute"/>
            <person name="Tisserant E."/>
            <person name="Malbreil M."/>
            <person name="Kuo A."/>
            <person name="Kohler A."/>
            <person name="Symeonidi A."/>
            <person name="Balestrini R."/>
            <person name="Charron P."/>
            <person name="Duensing N."/>
            <person name="Frei-dit-Frey N."/>
            <person name="Gianinazzi-Pearson V."/>
            <person name="Gilbert B."/>
            <person name="Handa Y."/>
            <person name="Hijri M."/>
            <person name="Kaul R."/>
            <person name="Kawaguchi M."/>
            <person name="Krajinski F."/>
            <person name="Lammers P."/>
            <person name="Lapierre D."/>
            <person name="Masclaux F.G."/>
            <person name="Murat C."/>
            <person name="Morin E."/>
            <person name="Ndikumana S."/>
            <person name="Pagni M."/>
            <person name="Petitpierre D."/>
            <person name="Requena N."/>
            <person name="Rosikiewicz P."/>
            <person name="Riley R."/>
            <person name="Saito K."/>
            <person name="San Clemente H."/>
            <person name="Shapiro H."/>
            <person name="van Tuinen D."/>
            <person name="Becard G."/>
            <person name="Bonfante P."/>
            <person name="Paszkowski U."/>
            <person name="Shachar-Hill Y."/>
            <person name="Young J.P."/>
            <person name="Sanders I.R."/>
            <person name="Henrissat B."/>
            <person name="Rensing S.A."/>
            <person name="Grigoriev I.V."/>
            <person name="Corradi N."/>
            <person name="Roux C."/>
            <person name="Martin F."/>
        </authorList>
    </citation>
    <scope>NUCLEOTIDE SEQUENCE</scope>
    <source>
        <strain evidence="1">DAOM 197198</strain>
    </source>
</reference>
<organism evidence="1">
    <name type="scientific">Rhizophagus irregularis (strain DAOM 181602 / DAOM 197198 / MUCL 43194)</name>
    <name type="common">Arbuscular mycorrhizal fungus</name>
    <name type="synonym">Glomus intraradices</name>
    <dbReference type="NCBI Taxonomy" id="747089"/>
    <lineage>
        <taxon>Eukaryota</taxon>
        <taxon>Fungi</taxon>
        <taxon>Fungi incertae sedis</taxon>
        <taxon>Mucoromycota</taxon>
        <taxon>Glomeromycotina</taxon>
        <taxon>Glomeromycetes</taxon>
        <taxon>Glomerales</taxon>
        <taxon>Glomeraceae</taxon>
        <taxon>Rhizophagus</taxon>
    </lineage>
</organism>